<feature type="region of interest" description="Disordered" evidence="2">
    <location>
        <begin position="128"/>
        <end position="152"/>
    </location>
</feature>
<keyword evidence="1" id="KW-0175">Coiled coil</keyword>
<feature type="region of interest" description="Disordered" evidence="2">
    <location>
        <begin position="367"/>
        <end position="455"/>
    </location>
</feature>
<dbReference type="Proteomes" id="UP000572754">
    <property type="component" value="Unassembled WGS sequence"/>
</dbReference>
<feature type="region of interest" description="Disordered" evidence="2">
    <location>
        <begin position="506"/>
        <end position="562"/>
    </location>
</feature>
<feature type="compositionally biased region" description="Low complexity" evidence="2">
    <location>
        <begin position="143"/>
        <end position="152"/>
    </location>
</feature>
<sequence length="652" mass="72134">MRLDLILLVGFAGPLAASPPSLDHYKSFHRSWASASTRLDSVIAELPTQGTVPPGAAASTASNGNANANGTVAMPDACSCDTCSCDPSCCGSKAPATSAASASASAGPVTSASTSAPPPAVVTATSTLTTSATPSSGDVESGSTSVSAASSTVNLRATTTTTTVTMTRPASTAAADPAFTTKGSHHHQAHTSNGEAHRSDDGWDSLDRELGSTRKSKLLRRHKSKKIKGSPLKDKEMEVRYLEGQSASLWKAAHSWGKVLQHYGAQVKQISGLRGSVDAESAAMAEEIIDEMRLVLTHIKSVSDRAHLYARIQDKWLLDAKKELKIAQREKKELEIAQREKKELEIAQWEKAAKEVHGLSHEEILRKEDFGKHASSHNLRARSETKDAGEHDKQKKEKQEKEKQVKEKQEKEKQEKEKQDKTAKHKDEKVHDNKKDNKTDATKEETAEKSDLDKYEDALYGSVGEQIKKNLGNDKSKGHHSLTIEKGEKPAYMITKEFRVYKCDGEKGCKEDFGPVEEQAKDEDAEKEKDAEKEEGKENEVEKEEEKDSYEEEDGPSLLADGDEAEQLKRLQQLYMQWRGMLVEAIRKDLDPILKNDKFPEDTQMASQHMKGDEKEQRKRLSLMYMNYRHMLLDKFTELLDPILHAKNQKTG</sequence>
<feature type="chain" id="PRO_5034485322" evidence="3">
    <location>
        <begin position="18"/>
        <end position="652"/>
    </location>
</feature>
<evidence type="ECO:0000256" key="1">
    <source>
        <dbReference type="SAM" id="Coils"/>
    </source>
</evidence>
<reference evidence="4 5" key="2">
    <citation type="submission" date="2020-05" db="EMBL/GenBank/DDBJ databases">
        <title>Identification and distribution of gene clusters putatively required for synthesis of sphingolipid metabolism inhibitors in phylogenetically diverse species of the filamentous fungus Fusarium.</title>
        <authorList>
            <person name="Kim H.-S."/>
            <person name="Busman M."/>
            <person name="Brown D.W."/>
            <person name="Divon H."/>
            <person name="Uhlig S."/>
            <person name="Proctor R.H."/>
        </authorList>
    </citation>
    <scope>NUCLEOTIDE SEQUENCE [LARGE SCALE GENOMIC DNA]</scope>
    <source>
        <strain evidence="4 5">NRRL 25331</strain>
    </source>
</reference>
<dbReference type="AlphaFoldDB" id="A0A8H5UM81"/>
<keyword evidence="5" id="KW-1185">Reference proteome</keyword>
<feature type="compositionally biased region" description="Basic and acidic residues" evidence="2">
    <location>
        <begin position="195"/>
        <end position="208"/>
    </location>
</feature>
<feature type="signal peptide" evidence="3">
    <location>
        <begin position="1"/>
        <end position="17"/>
    </location>
</feature>
<accession>A0A8H5UM81</accession>
<feature type="compositionally biased region" description="Acidic residues" evidence="2">
    <location>
        <begin position="547"/>
        <end position="562"/>
    </location>
</feature>
<evidence type="ECO:0000256" key="3">
    <source>
        <dbReference type="SAM" id="SignalP"/>
    </source>
</evidence>
<feature type="compositionally biased region" description="Basic and acidic residues" evidence="2">
    <location>
        <begin position="506"/>
        <end position="546"/>
    </location>
</feature>
<gene>
    <name evidence="4" type="ORF">FCIRC_1183</name>
</gene>
<dbReference type="EMBL" id="JAAQPE010000041">
    <property type="protein sequence ID" value="KAF5689834.1"/>
    <property type="molecule type" value="Genomic_DNA"/>
</dbReference>
<protein>
    <submittedName>
        <fullName evidence="4">Uncharacterized protein</fullName>
    </submittedName>
</protein>
<feature type="region of interest" description="Disordered" evidence="2">
    <location>
        <begin position="176"/>
        <end position="208"/>
    </location>
</feature>
<reference evidence="5" key="1">
    <citation type="journal article" date="2020" name="BMC Genomics">
        <title>Correction to: Identification and distribution of gene clusters required for synthesis of sphingolipid metabolism inhibitors in diverse species of the filamentous fungus Fusarium.</title>
        <authorList>
            <person name="Kim H.S."/>
            <person name="Lohmar J.M."/>
            <person name="Busman M."/>
            <person name="Brown D.W."/>
            <person name="Naumann T.A."/>
            <person name="Divon H.H."/>
            <person name="Lysoe E."/>
            <person name="Uhlig S."/>
            <person name="Proctor R.H."/>
        </authorList>
    </citation>
    <scope>NUCLEOTIDE SEQUENCE [LARGE SCALE GENOMIC DNA]</scope>
    <source>
        <strain evidence="5">NRRL 25331</strain>
    </source>
</reference>
<feature type="compositionally biased region" description="Basic and acidic residues" evidence="2">
    <location>
        <begin position="381"/>
        <end position="455"/>
    </location>
</feature>
<feature type="coiled-coil region" evidence="1">
    <location>
        <begin position="317"/>
        <end position="347"/>
    </location>
</feature>
<evidence type="ECO:0000313" key="5">
    <source>
        <dbReference type="Proteomes" id="UP000572754"/>
    </source>
</evidence>
<name>A0A8H5UM81_FUSCI</name>
<comment type="caution">
    <text evidence="4">The sequence shown here is derived from an EMBL/GenBank/DDBJ whole genome shotgun (WGS) entry which is preliminary data.</text>
</comment>
<evidence type="ECO:0000256" key="2">
    <source>
        <dbReference type="SAM" id="MobiDB-lite"/>
    </source>
</evidence>
<organism evidence="4 5">
    <name type="scientific">Fusarium circinatum</name>
    <name type="common">Pitch canker fungus</name>
    <name type="synonym">Gibberella circinata</name>
    <dbReference type="NCBI Taxonomy" id="48490"/>
    <lineage>
        <taxon>Eukaryota</taxon>
        <taxon>Fungi</taxon>
        <taxon>Dikarya</taxon>
        <taxon>Ascomycota</taxon>
        <taxon>Pezizomycotina</taxon>
        <taxon>Sordariomycetes</taxon>
        <taxon>Hypocreomycetidae</taxon>
        <taxon>Hypocreales</taxon>
        <taxon>Nectriaceae</taxon>
        <taxon>Fusarium</taxon>
        <taxon>Fusarium fujikuroi species complex</taxon>
    </lineage>
</organism>
<proteinExistence type="predicted"/>
<keyword evidence="3" id="KW-0732">Signal</keyword>
<evidence type="ECO:0000313" key="4">
    <source>
        <dbReference type="EMBL" id="KAF5689834.1"/>
    </source>
</evidence>